<dbReference type="AlphaFoldDB" id="A0A0F9LF60"/>
<organism evidence="1">
    <name type="scientific">marine sediment metagenome</name>
    <dbReference type="NCBI Taxonomy" id="412755"/>
    <lineage>
        <taxon>unclassified sequences</taxon>
        <taxon>metagenomes</taxon>
        <taxon>ecological metagenomes</taxon>
    </lineage>
</organism>
<comment type="caution">
    <text evidence="1">The sequence shown here is derived from an EMBL/GenBank/DDBJ whole genome shotgun (WGS) entry which is preliminary data.</text>
</comment>
<sequence>MSFNQKQLICVFTYDAVTDALLAPDAMPEPGLAAQPYPLTIVACPTGPRPLFITDLEWMTGDIVITDPSNDVYAGWDIASAVDGTATPTFTVLQAYTADGDLPLIHDNSVSTTALQAVINIPVNLFNYVGQSRASPDVMYATLAAQPASKKRAPIRVAADSIFRVRMGCYVSGSLTAVTGNLDWSVAVWGFYA</sequence>
<reference evidence="1" key="1">
    <citation type="journal article" date="2015" name="Nature">
        <title>Complex archaea that bridge the gap between prokaryotes and eukaryotes.</title>
        <authorList>
            <person name="Spang A."/>
            <person name="Saw J.H."/>
            <person name="Jorgensen S.L."/>
            <person name="Zaremba-Niedzwiedzka K."/>
            <person name="Martijn J."/>
            <person name="Lind A.E."/>
            <person name="van Eijk R."/>
            <person name="Schleper C."/>
            <person name="Guy L."/>
            <person name="Ettema T.J."/>
        </authorList>
    </citation>
    <scope>NUCLEOTIDE SEQUENCE</scope>
</reference>
<proteinExistence type="predicted"/>
<protein>
    <submittedName>
        <fullName evidence="1">Uncharacterized protein</fullName>
    </submittedName>
</protein>
<name>A0A0F9LF60_9ZZZZ</name>
<accession>A0A0F9LF60</accession>
<dbReference type="EMBL" id="LAZR01006243">
    <property type="protein sequence ID" value="KKM93599.1"/>
    <property type="molecule type" value="Genomic_DNA"/>
</dbReference>
<evidence type="ECO:0000313" key="1">
    <source>
        <dbReference type="EMBL" id="KKM93599.1"/>
    </source>
</evidence>
<gene>
    <name evidence="1" type="ORF">LCGC14_1206730</name>
</gene>